<evidence type="ECO:0000313" key="1">
    <source>
        <dbReference type="EMBL" id="KAH6932968.1"/>
    </source>
</evidence>
<proteinExistence type="predicted"/>
<sequence length="247" mass="27532">MISGSAVALLAVFTQIDHASRGLGTSIIAGRCRRGQRVKAREEAAQAHPRDPEKRRHFGEYFTLVPEMRLGDGNYLFEYFRMSIERFDRLLPLVGPLIQPMRITCNTLSAGEKLAFTLRGSDDPVLPSPELQLPLPRNSAERSSLRVSQNPRLWSAKIPENETGSQEAVFEGVAKLEPELHKAQQATANLPLEGKEPPTTPGAGLAVDPEEDILLRTIRLVVEVLQKQRQGFNMLRAELEGRVTPRH</sequence>
<name>A0ACB7SDN0_HYAAI</name>
<comment type="caution">
    <text evidence="1">The sequence shown here is derived from an EMBL/GenBank/DDBJ whole genome shotgun (WGS) entry which is preliminary data.</text>
</comment>
<protein>
    <submittedName>
        <fullName evidence="1">Uncharacterized protein</fullName>
    </submittedName>
</protein>
<dbReference type="EMBL" id="CM023484">
    <property type="protein sequence ID" value="KAH6932968.1"/>
    <property type="molecule type" value="Genomic_DNA"/>
</dbReference>
<gene>
    <name evidence="1" type="ORF">HPB50_011117</name>
</gene>
<organism evidence="1 2">
    <name type="scientific">Hyalomma asiaticum</name>
    <name type="common">Tick</name>
    <dbReference type="NCBI Taxonomy" id="266040"/>
    <lineage>
        <taxon>Eukaryota</taxon>
        <taxon>Metazoa</taxon>
        <taxon>Ecdysozoa</taxon>
        <taxon>Arthropoda</taxon>
        <taxon>Chelicerata</taxon>
        <taxon>Arachnida</taxon>
        <taxon>Acari</taxon>
        <taxon>Parasitiformes</taxon>
        <taxon>Ixodida</taxon>
        <taxon>Ixodoidea</taxon>
        <taxon>Ixodidae</taxon>
        <taxon>Hyalomminae</taxon>
        <taxon>Hyalomma</taxon>
    </lineage>
</organism>
<reference evidence="1" key="1">
    <citation type="submission" date="2020-05" db="EMBL/GenBank/DDBJ databases">
        <title>Large-scale comparative analyses of tick genomes elucidate their genetic diversity and vector capacities.</title>
        <authorList>
            <person name="Jia N."/>
            <person name="Wang J."/>
            <person name="Shi W."/>
            <person name="Du L."/>
            <person name="Sun Y."/>
            <person name="Zhan W."/>
            <person name="Jiang J."/>
            <person name="Wang Q."/>
            <person name="Zhang B."/>
            <person name="Ji P."/>
            <person name="Sakyi L.B."/>
            <person name="Cui X."/>
            <person name="Yuan T."/>
            <person name="Jiang B."/>
            <person name="Yang W."/>
            <person name="Lam T.T.-Y."/>
            <person name="Chang Q."/>
            <person name="Ding S."/>
            <person name="Wang X."/>
            <person name="Zhu J."/>
            <person name="Ruan X."/>
            <person name="Zhao L."/>
            <person name="Wei J."/>
            <person name="Que T."/>
            <person name="Du C."/>
            <person name="Cheng J."/>
            <person name="Dai P."/>
            <person name="Han X."/>
            <person name="Huang E."/>
            <person name="Gao Y."/>
            <person name="Liu J."/>
            <person name="Shao H."/>
            <person name="Ye R."/>
            <person name="Li L."/>
            <person name="Wei W."/>
            <person name="Wang X."/>
            <person name="Wang C."/>
            <person name="Yang T."/>
            <person name="Huo Q."/>
            <person name="Li W."/>
            <person name="Guo W."/>
            <person name="Chen H."/>
            <person name="Zhou L."/>
            <person name="Ni X."/>
            <person name="Tian J."/>
            <person name="Zhou Y."/>
            <person name="Sheng Y."/>
            <person name="Liu T."/>
            <person name="Pan Y."/>
            <person name="Xia L."/>
            <person name="Li J."/>
            <person name="Zhao F."/>
            <person name="Cao W."/>
        </authorList>
    </citation>
    <scope>NUCLEOTIDE SEQUENCE</scope>
    <source>
        <strain evidence="1">Hyas-2018</strain>
    </source>
</reference>
<evidence type="ECO:0000313" key="2">
    <source>
        <dbReference type="Proteomes" id="UP000821845"/>
    </source>
</evidence>
<accession>A0ACB7SDN0</accession>
<dbReference type="Proteomes" id="UP000821845">
    <property type="component" value="Chromosome 4"/>
</dbReference>
<keyword evidence="2" id="KW-1185">Reference proteome</keyword>